<dbReference type="PANTHER" id="PTHR12906">
    <property type="entry name" value="PROTEIN C20ORF24 RAB5-INTERACTING PROTEIN"/>
    <property type="match status" value="1"/>
</dbReference>
<protein>
    <submittedName>
        <fullName evidence="8">Rab5-interacting family protein</fullName>
    </submittedName>
</protein>
<comment type="similarity">
    <text evidence="2">Belongs to the EMC6 family.</text>
</comment>
<dbReference type="GO" id="GO:0097250">
    <property type="term" value="P:mitochondrial respirasome assembly"/>
    <property type="evidence" value="ECO:0007669"/>
    <property type="project" value="InterPro"/>
</dbReference>
<evidence type="ECO:0000256" key="6">
    <source>
        <dbReference type="ARBA" id="ARBA00023136"/>
    </source>
</evidence>
<proteinExistence type="inferred from homology"/>
<reference evidence="8" key="1">
    <citation type="submission" date="2014-05" db="EMBL/GenBank/DDBJ databases">
        <title>The transcriptome of the halophilic microalga Tetraselmis sp. GSL018 isolated from the Great Salt Lake, Utah.</title>
        <authorList>
            <person name="Jinkerson R.E."/>
            <person name="D'Adamo S."/>
            <person name="Posewitz M.C."/>
        </authorList>
    </citation>
    <scope>NUCLEOTIDE SEQUENCE</scope>
    <source>
        <strain evidence="8">GSL018</strain>
    </source>
</reference>
<feature type="transmembrane region" description="Helical" evidence="7">
    <location>
        <begin position="98"/>
        <end position="117"/>
    </location>
</feature>
<evidence type="ECO:0000256" key="3">
    <source>
        <dbReference type="ARBA" id="ARBA00022692"/>
    </source>
</evidence>
<dbReference type="GO" id="GO:0005789">
    <property type="term" value="C:endoplasmic reticulum membrane"/>
    <property type="evidence" value="ECO:0007669"/>
    <property type="project" value="UniProtKB-SubCell"/>
</dbReference>
<keyword evidence="4" id="KW-0256">Endoplasmic reticulum</keyword>
<organism evidence="8">
    <name type="scientific">Tetraselmis sp. GSL018</name>
    <dbReference type="NCBI Taxonomy" id="582737"/>
    <lineage>
        <taxon>Eukaryota</taxon>
        <taxon>Viridiplantae</taxon>
        <taxon>Chlorophyta</taxon>
        <taxon>core chlorophytes</taxon>
        <taxon>Chlorodendrophyceae</taxon>
        <taxon>Chlorodendrales</taxon>
        <taxon>Chlorodendraceae</taxon>
        <taxon>Tetraselmis</taxon>
    </lineage>
</organism>
<keyword evidence="5 7" id="KW-1133">Transmembrane helix</keyword>
<evidence type="ECO:0000256" key="1">
    <source>
        <dbReference type="ARBA" id="ARBA00004477"/>
    </source>
</evidence>
<evidence type="ECO:0000256" key="4">
    <source>
        <dbReference type="ARBA" id="ARBA00022824"/>
    </source>
</evidence>
<dbReference type="PANTHER" id="PTHR12906:SF0">
    <property type="entry name" value="GEL COMPLEX SUBUNIT OPTI"/>
    <property type="match status" value="1"/>
</dbReference>
<dbReference type="GO" id="GO:0005739">
    <property type="term" value="C:mitochondrion"/>
    <property type="evidence" value="ECO:0007669"/>
    <property type="project" value="GOC"/>
</dbReference>
<sequence length="119" mass="13246">MVASNNIRNRPSSKYQKWCQYVSGERPWEKDALLDTIHWLRQLISVVAGVACGILGLTGAYPVMTFLAACGGAGFVFYRSFRIDEDDYGGHGALMMEGMGQAFSLFLVLWICIFSTLHT</sequence>
<feature type="transmembrane region" description="Helical" evidence="7">
    <location>
        <begin position="46"/>
        <end position="78"/>
    </location>
</feature>
<dbReference type="InterPro" id="IPR010742">
    <property type="entry name" value="RCAF1"/>
</dbReference>
<dbReference type="EMBL" id="GBEZ01009733">
    <property type="protein sequence ID" value="JAC75879.1"/>
    <property type="molecule type" value="Transcribed_RNA"/>
</dbReference>
<accession>A0A061RYM4</accession>
<dbReference type="Pfam" id="PF07019">
    <property type="entry name" value="EMC6"/>
    <property type="match status" value="1"/>
</dbReference>
<evidence type="ECO:0000256" key="7">
    <source>
        <dbReference type="SAM" id="Phobius"/>
    </source>
</evidence>
<comment type="subcellular location">
    <subcellularLocation>
        <location evidence="1">Endoplasmic reticulum membrane</location>
        <topology evidence="1">Multi-pass membrane protein</topology>
    </subcellularLocation>
</comment>
<evidence type="ECO:0000313" key="8">
    <source>
        <dbReference type="EMBL" id="JAC75879.1"/>
    </source>
</evidence>
<dbReference type="InterPro" id="IPR029008">
    <property type="entry name" value="EMC6-like"/>
</dbReference>
<keyword evidence="6 7" id="KW-0472">Membrane</keyword>
<evidence type="ECO:0000256" key="2">
    <source>
        <dbReference type="ARBA" id="ARBA00009436"/>
    </source>
</evidence>
<evidence type="ECO:0000256" key="5">
    <source>
        <dbReference type="ARBA" id="ARBA00022989"/>
    </source>
</evidence>
<gene>
    <name evidence="8" type="ORF">TSPGSL018_21827</name>
</gene>
<name>A0A061RYM4_9CHLO</name>
<dbReference type="AlphaFoldDB" id="A0A061RYM4"/>
<keyword evidence="3 7" id="KW-0812">Transmembrane</keyword>